<protein>
    <recommendedName>
        <fullName evidence="1">Xaa-Pro dipeptidyl-peptidase-like domain-containing protein</fullName>
    </recommendedName>
</protein>
<dbReference type="InterPro" id="IPR029058">
    <property type="entry name" value="AB_hydrolase_fold"/>
</dbReference>
<proteinExistence type="predicted"/>
<evidence type="ECO:0000259" key="1">
    <source>
        <dbReference type="Pfam" id="PF02129"/>
    </source>
</evidence>
<dbReference type="NCBIfam" id="TIGR00976">
    <property type="entry name" value="CocE_NonD"/>
    <property type="match status" value="1"/>
</dbReference>
<dbReference type="InterPro" id="IPR000383">
    <property type="entry name" value="Xaa-Pro-like_dom"/>
</dbReference>
<gene>
    <name evidence="2" type="ORF">METZ01_LOCUS180948</name>
</gene>
<accession>A0A382CQI9</accession>
<dbReference type="Gene3D" id="3.40.50.1820">
    <property type="entry name" value="alpha/beta hydrolase"/>
    <property type="match status" value="1"/>
</dbReference>
<name>A0A382CQI9_9ZZZZ</name>
<dbReference type="InterPro" id="IPR050585">
    <property type="entry name" value="Xaa-Pro_dipeptidyl-ppase/CocE"/>
</dbReference>
<feature type="non-terminal residue" evidence="2">
    <location>
        <position position="132"/>
    </location>
</feature>
<organism evidence="2">
    <name type="scientific">marine metagenome</name>
    <dbReference type="NCBI Taxonomy" id="408172"/>
    <lineage>
        <taxon>unclassified sequences</taxon>
        <taxon>metagenomes</taxon>
        <taxon>ecological metagenomes</taxon>
    </lineage>
</organism>
<dbReference type="AlphaFoldDB" id="A0A382CQI9"/>
<evidence type="ECO:0000313" key="2">
    <source>
        <dbReference type="EMBL" id="SVB28094.1"/>
    </source>
</evidence>
<dbReference type="Pfam" id="PF02129">
    <property type="entry name" value="Peptidase_S15"/>
    <property type="match status" value="1"/>
</dbReference>
<dbReference type="PANTHER" id="PTHR43056">
    <property type="entry name" value="PEPTIDASE S9 PROLYL OLIGOPEPTIDASE"/>
    <property type="match status" value="1"/>
</dbReference>
<dbReference type="InterPro" id="IPR005674">
    <property type="entry name" value="CocE/Ser_esterase"/>
</dbReference>
<feature type="domain" description="Xaa-Pro dipeptidyl-peptidase-like" evidence="1">
    <location>
        <begin position="26"/>
        <end position="131"/>
    </location>
</feature>
<dbReference type="PANTHER" id="PTHR43056:SF10">
    <property type="entry name" value="COCE_NOND FAMILY, PUTATIVE (AFU_ORTHOLOGUE AFUA_7G00600)-RELATED"/>
    <property type="match status" value="1"/>
</dbReference>
<dbReference type="EMBL" id="UINC01035537">
    <property type="protein sequence ID" value="SVB28094.1"/>
    <property type="molecule type" value="Genomic_DNA"/>
</dbReference>
<sequence length="132" mass="15312">MANKGAKQKHRYVMKVEEPVFITMRDGTPIACRIYRPDTAGRFPVLFAASPYQYETDDLPHSTMFLWREVGPVEWYVRDQGYAYVHMDVRGSGQSGGVYNFLDRKEQQDYYECIEWVGRQDWCNGKVGGIGQ</sequence>
<dbReference type="SUPFAM" id="SSF53474">
    <property type="entry name" value="alpha/beta-Hydrolases"/>
    <property type="match status" value="1"/>
</dbReference>
<reference evidence="2" key="1">
    <citation type="submission" date="2018-05" db="EMBL/GenBank/DDBJ databases">
        <authorList>
            <person name="Lanie J.A."/>
            <person name="Ng W.-L."/>
            <person name="Kazmierczak K.M."/>
            <person name="Andrzejewski T.M."/>
            <person name="Davidsen T.M."/>
            <person name="Wayne K.J."/>
            <person name="Tettelin H."/>
            <person name="Glass J.I."/>
            <person name="Rusch D."/>
            <person name="Podicherti R."/>
            <person name="Tsui H.-C.T."/>
            <person name="Winkler M.E."/>
        </authorList>
    </citation>
    <scope>NUCLEOTIDE SEQUENCE</scope>
</reference>
<dbReference type="GO" id="GO:0016787">
    <property type="term" value="F:hydrolase activity"/>
    <property type="evidence" value="ECO:0007669"/>
    <property type="project" value="InterPro"/>
</dbReference>